<dbReference type="Pfam" id="PF00756">
    <property type="entry name" value="Esterase"/>
    <property type="match status" value="1"/>
</dbReference>
<dbReference type="SUPFAM" id="SSF53474">
    <property type="entry name" value="alpha/beta-Hydrolases"/>
    <property type="match status" value="1"/>
</dbReference>
<dbReference type="Gene3D" id="3.40.50.1820">
    <property type="entry name" value="alpha/beta hydrolase"/>
    <property type="match status" value="1"/>
</dbReference>
<dbReference type="Proteomes" id="UP000318080">
    <property type="component" value="Unassembled WGS sequence"/>
</dbReference>
<evidence type="ECO:0000256" key="2">
    <source>
        <dbReference type="SAM" id="SignalP"/>
    </source>
</evidence>
<feature type="signal peptide" evidence="2">
    <location>
        <begin position="1"/>
        <end position="27"/>
    </location>
</feature>
<accession>A0A540RAA8</accession>
<evidence type="ECO:0000313" key="4">
    <source>
        <dbReference type="Proteomes" id="UP000318080"/>
    </source>
</evidence>
<dbReference type="PANTHER" id="PTHR48098">
    <property type="entry name" value="ENTEROCHELIN ESTERASE-RELATED"/>
    <property type="match status" value="1"/>
</dbReference>
<dbReference type="GO" id="GO:0016747">
    <property type="term" value="F:acyltransferase activity, transferring groups other than amino-acyl groups"/>
    <property type="evidence" value="ECO:0007669"/>
    <property type="project" value="TreeGrafter"/>
</dbReference>
<dbReference type="AlphaFoldDB" id="A0A540RAA8"/>
<dbReference type="RefSeq" id="WP_066489576.1">
    <property type="nucleotide sequence ID" value="NZ_JADPQA010000004.1"/>
</dbReference>
<feature type="region of interest" description="Disordered" evidence="1">
    <location>
        <begin position="52"/>
        <end position="74"/>
    </location>
</feature>
<proteinExistence type="predicted"/>
<gene>
    <name evidence="3" type="ORF">EJK80_01740</name>
</gene>
<name>A0A540RAA8_9CORY</name>
<feature type="compositionally biased region" description="Polar residues" evidence="1">
    <location>
        <begin position="52"/>
        <end position="71"/>
    </location>
</feature>
<dbReference type="InterPro" id="IPR029058">
    <property type="entry name" value="AB_hydrolase_fold"/>
</dbReference>
<dbReference type="PANTHER" id="PTHR48098:SF1">
    <property type="entry name" value="DIACYLGLYCEROL ACYLTRANSFERASE_MYCOLYLTRANSFERASE AG85A"/>
    <property type="match status" value="1"/>
</dbReference>
<evidence type="ECO:0000313" key="3">
    <source>
        <dbReference type="EMBL" id="TQE44334.1"/>
    </source>
</evidence>
<feature type="chain" id="PRO_5021932943" evidence="2">
    <location>
        <begin position="28"/>
        <end position="360"/>
    </location>
</feature>
<keyword evidence="2" id="KW-0732">Signal</keyword>
<sequence>MSLTFSRAAVACAAALLAASTAAPALAQSSNFAPSEILSGLAPGFEPSHFPQGSSTVLPQVGGSNTPTTDGSGARLVDTRHVEKNVYEIDVYSPSMDRTITNYYVKPTTDAPRPTVYLMQGSEGGEFGSTWYTQTNYEDFFADKPVNVVSAVGGRGSQFADWRRNDSGLGMNKWITYYSQELPYVMEHEFHGDGRSAIAGLSMSGSAALNIATKSNGKFAAAVGFSPYPAPSSVIGRAFNTVMTARLGGDLVNAFGWPDDPAWDDNDPSAHPERLRGIKVWVTTGNGTPMTKDPYDVDDFQEMLAETVSRPMTDQFVAKARAAGVDITYARENYGSHSYEFFEHQLPKAWSQAIAPALGL</sequence>
<protein>
    <submittedName>
        <fullName evidence="3">Esterase family protein</fullName>
    </submittedName>
</protein>
<dbReference type="InterPro" id="IPR050583">
    <property type="entry name" value="Mycobacterial_A85_antigen"/>
</dbReference>
<evidence type="ECO:0000256" key="1">
    <source>
        <dbReference type="SAM" id="MobiDB-lite"/>
    </source>
</evidence>
<dbReference type="GeneID" id="79851853"/>
<keyword evidence="4" id="KW-1185">Reference proteome</keyword>
<dbReference type="EMBL" id="VHIR01000002">
    <property type="protein sequence ID" value="TQE44334.1"/>
    <property type="molecule type" value="Genomic_DNA"/>
</dbReference>
<dbReference type="STRING" id="1686286.GCA_900092335_00516"/>
<organism evidence="3 4">
    <name type="scientific">Corynebacterium phoceense</name>
    <dbReference type="NCBI Taxonomy" id="1686286"/>
    <lineage>
        <taxon>Bacteria</taxon>
        <taxon>Bacillati</taxon>
        <taxon>Actinomycetota</taxon>
        <taxon>Actinomycetes</taxon>
        <taxon>Mycobacteriales</taxon>
        <taxon>Corynebacteriaceae</taxon>
        <taxon>Corynebacterium</taxon>
    </lineage>
</organism>
<dbReference type="InterPro" id="IPR000801">
    <property type="entry name" value="Esterase-like"/>
</dbReference>
<comment type="caution">
    <text evidence="3">The sequence shown here is derived from an EMBL/GenBank/DDBJ whole genome shotgun (WGS) entry which is preliminary data.</text>
</comment>
<reference evidence="3 4" key="1">
    <citation type="submission" date="2019-06" db="EMBL/GenBank/DDBJ databases">
        <title>Draft genome of C. phoceense Strain 272.</title>
        <authorList>
            <person name="Pacheco L.G.C."/>
            <person name="Barberis C.M."/>
            <person name="Almuzara M.N."/>
            <person name="Traglia G.M."/>
            <person name="Santos C.S."/>
            <person name="Rocha D.J.P.G."/>
            <person name="Aguiar E.R.G.R."/>
            <person name="Vay C.A."/>
        </authorList>
    </citation>
    <scope>NUCLEOTIDE SEQUENCE [LARGE SCALE GENOMIC DNA]</scope>
    <source>
        <strain evidence="3 4">272</strain>
    </source>
</reference>